<evidence type="ECO:0000313" key="2">
    <source>
        <dbReference type="Proteomes" id="UP001498476"/>
    </source>
</evidence>
<comment type="caution">
    <text evidence="1">The sequence shown here is derived from an EMBL/GenBank/DDBJ whole genome shotgun (WGS) entry which is preliminary data.</text>
</comment>
<organism evidence="1 2">
    <name type="scientific">Neonectria punicea</name>
    <dbReference type="NCBI Taxonomy" id="979145"/>
    <lineage>
        <taxon>Eukaryota</taxon>
        <taxon>Fungi</taxon>
        <taxon>Dikarya</taxon>
        <taxon>Ascomycota</taxon>
        <taxon>Pezizomycotina</taxon>
        <taxon>Sordariomycetes</taxon>
        <taxon>Hypocreomycetidae</taxon>
        <taxon>Hypocreales</taxon>
        <taxon>Nectriaceae</taxon>
        <taxon>Neonectria</taxon>
    </lineage>
</organism>
<sequence length="328" mass="36370">MMVLCQNMIIYNPFLPPNARSVRIADYAKDCGGIQWREERIRSLDGTEIALCVSDVSPPSRPDDAGRIKTPVYILYFQGNASSLPPRLPDLSRILRRAREADDSVTYTTVCVSYRGYWTSHDRPSERGINKDSEAALQWISQLHEARSVGNDLGKPVLLFWGQSIGCGFATNLAAKGQKDSNLELNALILETPFLSVRTMLEALYPQKWLPYRYLHPFLWNHLDSWINLGVIAQKYKGKLPGIYMVEAGKDELVPADHCAGLYQRCEEVGLPVERRKVRGALHNEAMTGAEGKNAIAQSIVLAVTRGQVLGLSPGTDAHGKGARHGLG</sequence>
<proteinExistence type="predicted"/>
<name>A0ABR1HRV2_9HYPO</name>
<keyword evidence="2" id="KW-1185">Reference proteome</keyword>
<protein>
    <submittedName>
        <fullName evidence="1">Uncharacterized protein</fullName>
    </submittedName>
</protein>
<dbReference type="Gene3D" id="3.40.50.1820">
    <property type="entry name" value="alpha/beta hydrolase"/>
    <property type="match status" value="1"/>
</dbReference>
<reference evidence="1 2" key="1">
    <citation type="journal article" date="2025" name="Microbiol. Resour. Announc.">
        <title>Draft genome sequences for Neonectria magnoliae and Neonectria punicea, canker pathogens of Liriodendron tulipifera and Acer saccharum in West Virginia.</title>
        <authorList>
            <person name="Petronek H.M."/>
            <person name="Kasson M.T."/>
            <person name="Metheny A.M."/>
            <person name="Stauder C.M."/>
            <person name="Lovett B."/>
            <person name="Lynch S.C."/>
            <person name="Garnas J.R."/>
            <person name="Kasson L.R."/>
            <person name="Stajich J.E."/>
        </authorList>
    </citation>
    <scope>NUCLEOTIDE SEQUENCE [LARGE SCALE GENOMIC DNA]</scope>
    <source>
        <strain evidence="1 2">NRRL 64653</strain>
    </source>
</reference>
<dbReference type="SUPFAM" id="SSF53474">
    <property type="entry name" value="alpha/beta-Hydrolases"/>
    <property type="match status" value="1"/>
</dbReference>
<evidence type="ECO:0000313" key="1">
    <source>
        <dbReference type="EMBL" id="KAK7423943.1"/>
    </source>
</evidence>
<dbReference type="PANTHER" id="PTHR12277:SF64">
    <property type="entry name" value="SUPERFAMILY HYDROLASE, PUTATIVE (AFU_ORTHOLOGUE AFUA_3G01760)-RELATED"/>
    <property type="match status" value="1"/>
</dbReference>
<accession>A0ABR1HRV2</accession>
<dbReference type="EMBL" id="JAZAVJ010000007">
    <property type="protein sequence ID" value="KAK7423943.1"/>
    <property type="molecule type" value="Genomic_DNA"/>
</dbReference>
<dbReference type="InterPro" id="IPR029058">
    <property type="entry name" value="AB_hydrolase_fold"/>
</dbReference>
<gene>
    <name evidence="1" type="ORF">QQX98_000815</name>
</gene>
<dbReference type="Proteomes" id="UP001498476">
    <property type="component" value="Unassembled WGS sequence"/>
</dbReference>
<dbReference type="PANTHER" id="PTHR12277">
    <property type="entry name" value="ALPHA/BETA HYDROLASE DOMAIN-CONTAINING PROTEIN"/>
    <property type="match status" value="1"/>
</dbReference>